<sequence length="110" mass="12974">MTEDLTEKNVQRYFDSMIAVVLDSSELRGLDEKKKKVLAEKIRDHFDDIVLDTLLNRLTTEQLKDLKESMARPEEMEEKIELYASAMPTFYDDLNDRLRNEMLAMRDILS</sequence>
<dbReference type="AlphaFoldDB" id="A0A2H0VGI4"/>
<dbReference type="Proteomes" id="UP000231466">
    <property type="component" value="Unassembled WGS sequence"/>
</dbReference>
<proteinExistence type="predicted"/>
<reference evidence="2" key="1">
    <citation type="submission" date="2017-09" db="EMBL/GenBank/DDBJ databases">
        <title>Depth-based differentiation of microbial function through sediment-hosted aquifers and enrichment of novel symbionts in the deep terrestrial subsurface.</title>
        <authorList>
            <person name="Probst A.J."/>
            <person name="Ladd B."/>
            <person name="Jarett J.K."/>
            <person name="Geller-Mcgrath D.E."/>
            <person name="Sieber C.M.K."/>
            <person name="Emerson J.B."/>
            <person name="Anantharaman K."/>
            <person name="Thomas B.C."/>
            <person name="Malmstrom R."/>
            <person name="Stieglmeier M."/>
            <person name="Klingl A."/>
            <person name="Woyke T."/>
            <person name="Ryan C.M."/>
            <person name="Banfield J.F."/>
        </authorList>
    </citation>
    <scope>NUCLEOTIDE SEQUENCE [LARGE SCALE GENOMIC DNA]</scope>
</reference>
<accession>A0A2H0VGI4</accession>
<evidence type="ECO:0000313" key="1">
    <source>
        <dbReference type="EMBL" id="PIR98217.1"/>
    </source>
</evidence>
<name>A0A2H0VGI4_9BACT</name>
<protein>
    <submittedName>
        <fullName evidence="1">Uncharacterized protein</fullName>
    </submittedName>
</protein>
<gene>
    <name evidence="1" type="ORF">COT89_00720</name>
</gene>
<evidence type="ECO:0000313" key="2">
    <source>
        <dbReference type="Proteomes" id="UP000231466"/>
    </source>
</evidence>
<comment type="caution">
    <text evidence="1">The sequence shown here is derived from an EMBL/GenBank/DDBJ whole genome shotgun (WGS) entry which is preliminary data.</text>
</comment>
<organism evidence="1 2">
    <name type="scientific">Candidatus Colwellbacteria bacterium CG10_big_fil_rev_8_21_14_0_10_42_22</name>
    <dbReference type="NCBI Taxonomy" id="1974540"/>
    <lineage>
        <taxon>Bacteria</taxon>
        <taxon>Candidatus Colwelliibacteriota</taxon>
    </lineage>
</organism>
<dbReference type="EMBL" id="PFAH01000002">
    <property type="protein sequence ID" value="PIR98217.1"/>
    <property type="molecule type" value="Genomic_DNA"/>
</dbReference>